<name>A0AA36HSY8_9DINO</name>
<feature type="domain" description="CRAL-TRIO" evidence="1">
    <location>
        <begin position="391"/>
        <end position="574"/>
    </location>
</feature>
<keyword evidence="4" id="KW-1185">Reference proteome</keyword>
<sequence>MEDSPDFLSREEKEFVVTVQEKFHEELAARKAQGKAYPCLLGSVALARILRAAEGNVEKACEWFQALLRTLSDPATDELVQDALSRFGNDSHIINASMLPHHEAISDFYHAELCAPLLSPDGDMVMYLPLVDLDRDGILEHLDWDHWVKFSRACTVMQCAALDFLSRKNQRFARMILIVDLEGMSMEGVVHRTFARAHRRDVIDSFQQRVAAEIVTSVYVVNVPWAIANLFSLCKTFIPAKFLKKVRVLSSNALKDSSFVENCGGQEQLSELFASRKGLVSSNSQRHESQRLAFLDVWPDEEELQHIQRLREKFAEQLQVREANGTAWPCFMSDVAMARVLRGNEGYLSEATNWFQKFLTKMDKWGVDEIARDVTAKMAQAERGSLTMLPHAEEVGRHFRCVFSAPRLTPAGDVIWYLPLSDFDRQGLVDQVEWKHWEEFVRAMIVLRAAEAQKLSQAQHRLAKCVTILDLHGSGIGTTGVPKVESFDEPNQKNMKFMRQIVIDILGPVYVLNAPWVAVKAFNWFKSLVPERFSRKVILLDGDGTYDDDFVEMVGEAQLKHLLATRIGLLSGETDADAGECSIGAGESLNKCRDLKCGETIAWSFTVESGDADGWLGVSDIVFSAKMMFHPDFNREEVEEEGQGTLALEETTVQASNGQVTGKYTAARDGVVTLCWSNEHSRMRTKGVQFQIDLQR</sequence>
<comment type="caution">
    <text evidence="3">The sequence shown here is derived from an EMBL/GenBank/DDBJ whole genome shotgun (WGS) entry which is preliminary data.</text>
</comment>
<evidence type="ECO:0000313" key="3">
    <source>
        <dbReference type="EMBL" id="CAJ1374230.1"/>
    </source>
</evidence>
<dbReference type="InterPro" id="IPR051064">
    <property type="entry name" value="SEC14/CRAL-TRIO_domain"/>
</dbReference>
<dbReference type="SUPFAM" id="SSF101576">
    <property type="entry name" value="Supernatant protein factor (SPF), C-terminal domain"/>
    <property type="match status" value="1"/>
</dbReference>
<dbReference type="Gene3D" id="3.40.525.10">
    <property type="entry name" value="CRAL-TRIO lipid binding domain"/>
    <property type="match status" value="2"/>
</dbReference>
<feature type="domain" description="GOLD" evidence="2">
    <location>
        <begin position="547"/>
        <end position="694"/>
    </location>
</feature>
<dbReference type="GO" id="GO:0005737">
    <property type="term" value="C:cytoplasm"/>
    <property type="evidence" value="ECO:0007669"/>
    <property type="project" value="TreeGrafter"/>
</dbReference>
<evidence type="ECO:0000259" key="1">
    <source>
        <dbReference type="PROSITE" id="PS50191"/>
    </source>
</evidence>
<evidence type="ECO:0000259" key="2">
    <source>
        <dbReference type="PROSITE" id="PS50866"/>
    </source>
</evidence>
<proteinExistence type="predicted"/>
<dbReference type="Gene3D" id="2.60.120.680">
    <property type="entry name" value="GOLD domain"/>
    <property type="match status" value="1"/>
</dbReference>
<dbReference type="InterPro" id="IPR036865">
    <property type="entry name" value="CRAL-TRIO_dom_sf"/>
</dbReference>
<organism evidence="3 4">
    <name type="scientific">Effrenium voratum</name>
    <dbReference type="NCBI Taxonomy" id="2562239"/>
    <lineage>
        <taxon>Eukaryota</taxon>
        <taxon>Sar</taxon>
        <taxon>Alveolata</taxon>
        <taxon>Dinophyceae</taxon>
        <taxon>Suessiales</taxon>
        <taxon>Symbiodiniaceae</taxon>
        <taxon>Effrenium</taxon>
    </lineage>
</organism>
<dbReference type="InterPro" id="IPR009038">
    <property type="entry name" value="GOLD_dom"/>
</dbReference>
<dbReference type="Proteomes" id="UP001178507">
    <property type="component" value="Unassembled WGS sequence"/>
</dbReference>
<evidence type="ECO:0008006" key="5">
    <source>
        <dbReference type="Google" id="ProtNLM"/>
    </source>
</evidence>
<dbReference type="PROSITE" id="PS50191">
    <property type="entry name" value="CRAL_TRIO"/>
    <property type="match status" value="2"/>
</dbReference>
<dbReference type="AlphaFoldDB" id="A0AA36HSY8"/>
<dbReference type="SUPFAM" id="SSF52087">
    <property type="entry name" value="CRAL/TRIO domain"/>
    <property type="match status" value="2"/>
</dbReference>
<dbReference type="PANTHER" id="PTHR23324">
    <property type="entry name" value="SEC14 RELATED PROTEIN"/>
    <property type="match status" value="1"/>
</dbReference>
<dbReference type="EMBL" id="CAUJNA010000237">
    <property type="protein sequence ID" value="CAJ1374230.1"/>
    <property type="molecule type" value="Genomic_DNA"/>
</dbReference>
<dbReference type="PANTHER" id="PTHR23324:SF83">
    <property type="entry name" value="SEC14-LIKE PROTEIN 2"/>
    <property type="match status" value="1"/>
</dbReference>
<reference evidence="3" key="1">
    <citation type="submission" date="2023-08" db="EMBL/GenBank/DDBJ databases">
        <authorList>
            <person name="Chen Y."/>
            <person name="Shah S."/>
            <person name="Dougan E. K."/>
            <person name="Thang M."/>
            <person name="Chan C."/>
        </authorList>
    </citation>
    <scope>NUCLEOTIDE SEQUENCE</scope>
</reference>
<accession>A0AA36HSY8</accession>
<protein>
    <recommendedName>
        <fullName evidence="5">CRAL-TRIO domain-containing protein</fullName>
    </recommendedName>
</protein>
<dbReference type="PROSITE" id="PS50866">
    <property type="entry name" value="GOLD"/>
    <property type="match status" value="1"/>
</dbReference>
<gene>
    <name evidence="3" type="ORF">EVOR1521_LOCUS3841</name>
</gene>
<evidence type="ECO:0000313" key="4">
    <source>
        <dbReference type="Proteomes" id="UP001178507"/>
    </source>
</evidence>
<dbReference type="CDD" id="cd00170">
    <property type="entry name" value="SEC14"/>
    <property type="match status" value="2"/>
</dbReference>
<dbReference type="Pfam" id="PF00650">
    <property type="entry name" value="CRAL_TRIO"/>
    <property type="match status" value="2"/>
</dbReference>
<dbReference type="InterPro" id="IPR036598">
    <property type="entry name" value="GOLD_dom_sf"/>
</dbReference>
<feature type="domain" description="CRAL-TRIO" evidence="1">
    <location>
        <begin position="101"/>
        <end position="281"/>
    </location>
</feature>
<dbReference type="InterPro" id="IPR001251">
    <property type="entry name" value="CRAL-TRIO_dom"/>
</dbReference>